<accession>A0A426Z4K8</accession>
<proteinExistence type="predicted"/>
<dbReference type="AlphaFoldDB" id="A0A426Z4K8"/>
<gene>
    <name evidence="2" type="ORF">B296_00010983</name>
</gene>
<comment type="caution">
    <text evidence="2">The sequence shown here is derived from an EMBL/GenBank/DDBJ whole genome shotgun (WGS) entry which is preliminary data.</text>
</comment>
<dbReference type="Gene3D" id="6.10.250.1080">
    <property type="match status" value="1"/>
</dbReference>
<reference evidence="2 3" key="1">
    <citation type="journal article" date="2014" name="Agronomy (Basel)">
        <title>A Draft Genome Sequence for Ensete ventricosum, the Drought-Tolerant Tree Against Hunger.</title>
        <authorList>
            <person name="Harrison J."/>
            <person name="Moore K.A."/>
            <person name="Paszkiewicz K."/>
            <person name="Jones T."/>
            <person name="Grant M."/>
            <person name="Ambacheew D."/>
            <person name="Muzemil S."/>
            <person name="Studholme D.J."/>
        </authorList>
    </citation>
    <scope>NUCLEOTIDE SEQUENCE [LARGE SCALE GENOMIC DNA]</scope>
</reference>
<sequence length="115" mass="12887">MVRLVRSYHEKNLTLQAVNKELKVGVGQELVVIAEHRAKELEGEVEKIQTELESLRSQRRELEQEVGVLHSSLDGARNDRARLEGNILLLTKVAVFLEAELKAEGPKAIATYKAS</sequence>
<dbReference type="Proteomes" id="UP000287651">
    <property type="component" value="Unassembled WGS sequence"/>
</dbReference>
<evidence type="ECO:0000256" key="1">
    <source>
        <dbReference type="SAM" id="Coils"/>
    </source>
</evidence>
<dbReference type="EMBL" id="AMZH03008463">
    <property type="protein sequence ID" value="RRT58901.1"/>
    <property type="molecule type" value="Genomic_DNA"/>
</dbReference>
<evidence type="ECO:0000313" key="3">
    <source>
        <dbReference type="Proteomes" id="UP000287651"/>
    </source>
</evidence>
<organism evidence="2 3">
    <name type="scientific">Ensete ventricosum</name>
    <name type="common">Abyssinian banana</name>
    <name type="synonym">Musa ensete</name>
    <dbReference type="NCBI Taxonomy" id="4639"/>
    <lineage>
        <taxon>Eukaryota</taxon>
        <taxon>Viridiplantae</taxon>
        <taxon>Streptophyta</taxon>
        <taxon>Embryophyta</taxon>
        <taxon>Tracheophyta</taxon>
        <taxon>Spermatophyta</taxon>
        <taxon>Magnoliopsida</taxon>
        <taxon>Liliopsida</taxon>
        <taxon>Zingiberales</taxon>
        <taxon>Musaceae</taxon>
        <taxon>Ensete</taxon>
    </lineage>
</organism>
<feature type="coiled-coil region" evidence="1">
    <location>
        <begin position="31"/>
        <end position="72"/>
    </location>
</feature>
<name>A0A426Z4K8_ENSVE</name>
<keyword evidence="1" id="KW-0175">Coiled coil</keyword>
<protein>
    <submittedName>
        <fullName evidence="2">Uncharacterized protein</fullName>
    </submittedName>
</protein>
<evidence type="ECO:0000313" key="2">
    <source>
        <dbReference type="EMBL" id="RRT58901.1"/>
    </source>
</evidence>